<feature type="transmembrane region" description="Helical" evidence="6">
    <location>
        <begin position="139"/>
        <end position="158"/>
    </location>
</feature>
<evidence type="ECO:0000313" key="8">
    <source>
        <dbReference type="EMBL" id="CAG9773970.1"/>
    </source>
</evidence>
<dbReference type="InterPro" id="IPR018506">
    <property type="entry name" value="Cyt_B5_heme-BS"/>
</dbReference>
<dbReference type="InterPro" id="IPR005804">
    <property type="entry name" value="FA_desaturase_dom"/>
</dbReference>
<comment type="similarity">
    <text evidence="6">Belongs to the cytochrome b5 family.</text>
</comment>
<keyword evidence="3 6" id="KW-0408">Iron</keyword>
<reference evidence="8" key="1">
    <citation type="submission" date="2022-01" db="EMBL/GenBank/DDBJ databases">
        <authorList>
            <person name="King R."/>
        </authorList>
    </citation>
    <scope>NUCLEOTIDE SEQUENCE</scope>
</reference>
<keyword evidence="2 6" id="KW-0479">Metal-binding</keyword>
<feature type="domain" description="Cytochrome b5 heme-binding" evidence="7">
    <location>
        <begin position="13"/>
        <end position="100"/>
    </location>
</feature>
<dbReference type="Pfam" id="PF00173">
    <property type="entry name" value="Cyt-b5"/>
    <property type="match status" value="1"/>
</dbReference>
<dbReference type="SMART" id="SM01117">
    <property type="entry name" value="Cyt-b5"/>
    <property type="match status" value="1"/>
</dbReference>
<evidence type="ECO:0000256" key="2">
    <source>
        <dbReference type="ARBA" id="ARBA00022723"/>
    </source>
</evidence>
<keyword evidence="6" id="KW-0812">Transmembrane</keyword>
<dbReference type="PANTHER" id="PTHR16740:SF1">
    <property type="entry name" value="CYTOCHROME B5-RELATED PROTEIN-RELATED"/>
    <property type="match status" value="1"/>
</dbReference>
<dbReference type="InterPro" id="IPR053100">
    <property type="entry name" value="Cytochrome_b5-related"/>
</dbReference>
<accession>A0A9N9MZH9</accession>
<keyword evidence="6" id="KW-1133">Transmembrane helix</keyword>
<feature type="transmembrane region" description="Helical" evidence="6">
    <location>
        <begin position="274"/>
        <end position="292"/>
    </location>
</feature>
<dbReference type="EMBL" id="OU892285">
    <property type="protein sequence ID" value="CAG9773970.1"/>
    <property type="molecule type" value="Genomic_DNA"/>
</dbReference>
<feature type="transmembrane region" description="Helical" evidence="6">
    <location>
        <begin position="164"/>
        <end position="182"/>
    </location>
</feature>
<name>A0A9N9MZH9_9CUCU</name>
<proteinExistence type="inferred from homology"/>
<protein>
    <recommendedName>
        <fullName evidence="5">Cytochrome b5-related protein</fullName>
    </recommendedName>
</protein>
<organism evidence="8 9">
    <name type="scientific">Ceutorhynchus assimilis</name>
    <name type="common">cabbage seed weevil</name>
    <dbReference type="NCBI Taxonomy" id="467358"/>
    <lineage>
        <taxon>Eukaryota</taxon>
        <taxon>Metazoa</taxon>
        <taxon>Ecdysozoa</taxon>
        <taxon>Arthropoda</taxon>
        <taxon>Hexapoda</taxon>
        <taxon>Insecta</taxon>
        <taxon>Pterygota</taxon>
        <taxon>Neoptera</taxon>
        <taxon>Endopterygota</taxon>
        <taxon>Coleoptera</taxon>
        <taxon>Polyphaga</taxon>
        <taxon>Cucujiformia</taxon>
        <taxon>Curculionidae</taxon>
        <taxon>Ceutorhynchinae</taxon>
        <taxon>Ceutorhynchus</taxon>
    </lineage>
</organism>
<dbReference type="Gene3D" id="3.10.120.10">
    <property type="entry name" value="Cytochrome b5-like heme/steroid binding domain"/>
    <property type="match status" value="1"/>
</dbReference>
<dbReference type="PROSITE" id="PS00191">
    <property type="entry name" value="CYTOCHROME_B5_1"/>
    <property type="match status" value="1"/>
</dbReference>
<dbReference type="GO" id="GO:0020037">
    <property type="term" value="F:heme binding"/>
    <property type="evidence" value="ECO:0007669"/>
    <property type="project" value="UniProtKB-UniRule"/>
</dbReference>
<dbReference type="InterPro" id="IPR001199">
    <property type="entry name" value="Cyt_B5-like_heme/steroid-bd"/>
</dbReference>
<keyword evidence="6" id="KW-0472">Membrane</keyword>
<dbReference type="OrthoDB" id="260519at2759"/>
<evidence type="ECO:0000259" key="7">
    <source>
        <dbReference type="PROSITE" id="PS50255"/>
    </source>
</evidence>
<keyword evidence="9" id="KW-1185">Reference proteome</keyword>
<dbReference type="PROSITE" id="PS50255">
    <property type="entry name" value="CYTOCHROME_B5_2"/>
    <property type="match status" value="1"/>
</dbReference>
<gene>
    <name evidence="8" type="ORF">CEUTPL_LOCUS14354</name>
</gene>
<dbReference type="PANTHER" id="PTHR16740">
    <property type="entry name" value="CYTOCHROME B5-RELATED PROTEIN-RELATED"/>
    <property type="match status" value="1"/>
</dbReference>
<evidence type="ECO:0000256" key="5">
    <source>
        <dbReference type="ARBA" id="ARBA00073492"/>
    </source>
</evidence>
<dbReference type="AlphaFoldDB" id="A0A9N9MZH9"/>
<dbReference type="Pfam" id="PF00487">
    <property type="entry name" value="FA_desaturase"/>
    <property type="match status" value="1"/>
</dbReference>
<feature type="transmembrane region" description="Helical" evidence="6">
    <location>
        <begin position="240"/>
        <end position="262"/>
    </location>
</feature>
<evidence type="ECO:0000256" key="3">
    <source>
        <dbReference type="ARBA" id="ARBA00023004"/>
    </source>
</evidence>
<dbReference type="SUPFAM" id="SSF55856">
    <property type="entry name" value="Cytochrome b5-like heme/steroid binding domain"/>
    <property type="match status" value="1"/>
</dbReference>
<dbReference type="InterPro" id="IPR036400">
    <property type="entry name" value="Cyt_B5-like_heme/steroid_sf"/>
</dbReference>
<evidence type="ECO:0000313" key="9">
    <source>
        <dbReference type="Proteomes" id="UP001152799"/>
    </source>
</evidence>
<comment type="function">
    <text evidence="4">May play a role in muscle cell metabolism.</text>
</comment>
<evidence type="ECO:0000256" key="1">
    <source>
        <dbReference type="ARBA" id="ARBA00022617"/>
    </source>
</evidence>
<feature type="transmembrane region" description="Helical" evidence="6">
    <location>
        <begin position="299"/>
        <end position="320"/>
    </location>
</feature>
<dbReference type="GO" id="GO:0006629">
    <property type="term" value="P:lipid metabolic process"/>
    <property type="evidence" value="ECO:0007669"/>
    <property type="project" value="InterPro"/>
</dbReference>
<dbReference type="GO" id="GO:0046872">
    <property type="term" value="F:metal ion binding"/>
    <property type="evidence" value="ECO:0007669"/>
    <property type="project" value="UniProtKB-UniRule"/>
</dbReference>
<sequence length="431" mass="49692">MDMSKVFKSSLGIKYPTFRDYPLHSGEKWLEGKNNDDGAEGLWRIHDNLYDLNGFIEIHPGGRDWIELTKGTDITEAFEVHHLTDNAETLLPKFFIKKATSPRSFPFTFHEKDFYKTLKRRIIGKLETLPKHLAIKSHIMTDALFASYVGLFLLAVYFKSFVLGIGAGLCLGLVTVAAHNYFHQKDNFRRFYFDFSLMSSKEWRISHVLSHHMYTNTISDMEIAAVEPFLQYLPGEKNLLVRYGSWLYSPAIYAFLFFGFFVKTLLQNYLKSKVTAWPTLLPFTIPVLAWLLTGQPVMFCFGMFLWIVIMGSIHFGIVGLNAAHHHPDIFHDGDATRPKSEMDWGLFQLDAVMDRKDITGSHFLVLTNFGDHALHHLFPTIDHGYLEHLYPVFLETCAEFQADWRLVSQLDLIKGQFKQLAKVLPNRNVPK</sequence>
<dbReference type="FunFam" id="3.10.120.10:FF:000020">
    <property type="entry name" value="Cytochrome b5-related protein"/>
    <property type="match status" value="1"/>
</dbReference>
<evidence type="ECO:0000256" key="4">
    <source>
        <dbReference type="ARBA" id="ARBA00055674"/>
    </source>
</evidence>
<dbReference type="Proteomes" id="UP001152799">
    <property type="component" value="Chromosome 9"/>
</dbReference>
<comment type="caution">
    <text evidence="6">Lacks conserved residue(s) required for the propagation of feature annotation.</text>
</comment>
<evidence type="ECO:0000256" key="6">
    <source>
        <dbReference type="RuleBase" id="RU362121"/>
    </source>
</evidence>
<keyword evidence="1 6" id="KW-0349">Heme</keyword>